<dbReference type="SMART" id="SM00132">
    <property type="entry name" value="LIM"/>
    <property type="match status" value="1"/>
</dbReference>
<evidence type="ECO:0000313" key="10">
    <source>
        <dbReference type="EMBL" id="MED6273612.1"/>
    </source>
</evidence>
<keyword evidence="3 4" id="KW-0440">LIM domain</keyword>
<feature type="signal peptide" evidence="7">
    <location>
        <begin position="1"/>
        <end position="20"/>
    </location>
</feature>
<dbReference type="PANTHER" id="PTHR46767">
    <property type="entry name" value="LIM DOMAIN ONLY PROTEIN 7"/>
    <property type="match status" value="1"/>
</dbReference>
<evidence type="ECO:0000256" key="4">
    <source>
        <dbReference type="PROSITE-ProRule" id="PRU00125"/>
    </source>
</evidence>
<feature type="compositionally biased region" description="Polar residues" evidence="6">
    <location>
        <begin position="820"/>
        <end position="841"/>
    </location>
</feature>
<keyword evidence="7" id="KW-0732">Signal</keyword>
<dbReference type="SUPFAM" id="SSF50156">
    <property type="entry name" value="PDZ domain-like"/>
    <property type="match status" value="1"/>
</dbReference>
<evidence type="ECO:0000256" key="7">
    <source>
        <dbReference type="SAM" id="SignalP"/>
    </source>
</evidence>
<dbReference type="PROSITE" id="PS00478">
    <property type="entry name" value="LIM_DOMAIN_1"/>
    <property type="match status" value="1"/>
</dbReference>
<feature type="region of interest" description="Disordered" evidence="6">
    <location>
        <begin position="497"/>
        <end position="569"/>
    </location>
</feature>
<reference evidence="10 11" key="1">
    <citation type="submission" date="2021-06" db="EMBL/GenBank/DDBJ databases">
        <authorList>
            <person name="Palmer J.M."/>
        </authorList>
    </citation>
    <scope>NUCLEOTIDE SEQUENCE [LARGE SCALE GENOMIC DNA]</scope>
    <source>
        <strain evidence="10 11">CL_MEX2019</strain>
        <tissue evidence="10">Muscle</tissue>
    </source>
</reference>
<feature type="domain" description="PDZ" evidence="9">
    <location>
        <begin position="408"/>
        <end position="469"/>
    </location>
</feature>
<feature type="compositionally biased region" description="Basic and acidic residues" evidence="6">
    <location>
        <begin position="668"/>
        <end position="679"/>
    </location>
</feature>
<protein>
    <recommendedName>
        <fullName evidence="12">LIM domain only protein 7-like</fullName>
    </recommendedName>
</protein>
<dbReference type="PANTHER" id="PTHR46767:SF2">
    <property type="entry name" value="LIM DOMAIN 7B"/>
    <property type="match status" value="1"/>
</dbReference>
<dbReference type="PROSITE" id="PS50023">
    <property type="entry name" value="LIM_DOMAIN_2"/>
    <property type="match status" value="1"/>
</dbReference>
<keyword evidence="2 4" id="KW-0862">Zinc</keyword>
<dbReference type="Gene3D" id="2.10.110.10">
    <property type="entry name" value="Cysteine Rich Protein"/>
    <property type="match status" value="1"/>
</dbReference>
<dbReference type="CDD" id="cd08368">
    <property type="entry name" value="LIM"/>
    <property type="match status" value="1"/>
</dbReference>
<dbReference type="PROSITE" id="PS50106">
    <property type="entry name" value="PDZ"/>
    <property type="match status" value="1"/>
</dbReference>
<feature type="region of interest" description="Disordered" evidence="6">
    <location>
        <begin position="244"/>
        <end position="306"/>
    </location>
</feature>
<feature type="region of interest" description="Disordered" evidence="6">
    <location>
        <begin position="668"/>
        <end position="692"/>
    </location>
</feature>
<sequence>MSGCKLVIINLSFWFCRVYQTQIRPEMPVQVNPGWIWSKSLSDIPMVYPVRKVSNGNAISDKGQDTSLPRDWNQGIEREYSVVAKDSEAHWQDDLTRWKNRRRSTKSELYRRSLEREHIVIQLTNGAVTNYEGNETPGGPIKRDQSLWRHSSSPRPYSVSSSRPLSSDLRPPTRVLLTRSNATEAPFSSQSYSWESRMGPKPESGRSIMGEEPNLALDGRNGVTPPSLHQAFTSPMQVNALAEDGGANQQESAGVSKYLSRTTTWSSSASLPRGYRRSEGSTRLSSAITAKPFGAKSPRMSSLPRQYSADGSHTLMLNTEDSQSLSTKPYLKRQNAAAHLRGQYQASVRQKKANQVRQNATAQSEEVNCEPSTLIQPYTKRQSSHNESLALPCNANADLSKVDHSDMRVSLTLSPNSVPDFGFHIHWDATGVRIKFIQPGSPAEHCQLCVDDEVVAVNGVGVAHMTYSQWKAKMASSLQTGSLTMDIRRYGIKGRSDHHANNAASVETTDTQESQLNGQTDNVTQEKAIVGLFSGNNTNARRKDNNSVTSENKKKRAEFFTQKGGSETAISDIEVPSLNPSSSSWSWDREEDRRRQEKWQEEQERLLQEQYQRDQERLQAEWQRAQQDAMEGEMPREDAVETTCGHQRFASSQLYVNGLMKETKEKLKLDKEDQRDAEPKPPNIAHEAQNDRIPEKDWAEGSHGFAQLSHAHRAMSMSTPTLSGPYKQTRGDPRKRRGLTVSKAERERQQILEEMKKRTQLLTDNSWIRQRSDSFHKEPIDVATSMKRYESLDNLDILHQYSDSAAAFIYPRPHSAVGLHSTQSRNASSRYSTGSMPSQTHMNSELSHHARMVSGRRTCCVCERVLGSGAAMVIDALSLCFHLTCFQCVGCHRHLGGTETGVQVRVRNRRPYCDYCHFQFNSTAFHM</sequence>
<feature type="coiled-coil region" evidence="5">
    <location>
        <begin position="589"/>
        <end position="628"/>
    </location>
</feature>
<dbReference type="InterPro" id="IPR001781">
    <property type="entry name" value="Znf_LIM"/>
</dbReference>
<dbReference type="Pfam" id="PF00595">
    <property type="entry name" value="PDZ"/>
    <property type="match status" value="1"/>
</dbReference>
<dbReference type="Gene3D" id="2.30.42.10">
    <property type="match status" value="1"/>
</dbReference>
<keyword evidence="11" id="KW-1185">Reference proteome</keyword>
<evidence type="ECO:0000259" key="8">
    <source>
        <dbReference type="PROSITE" id="PS50023"/>
    </source>
</evidence>
<dbReference type="Pfam" id="PF15949">
    <property type="entry name" value="DUF4757"/>
    <property type="match status" value="1"/>
</dbReference>
<dbReference type="Pfam" id="PF00412">
    <property type="entry name" value="LIM"/>
    <property type="match status" value="1"/>
</dbReference>
<dbReference type="InterPro" id="IPR029978">
    <property type="entry name" value="LMO-7"/>
</dbReference>
<feature type="domain" description="LIM zinc-binding" evidence="8">
    <location>
        <begin position="857"/>
        <end position="923"/>
    </location>
</feature>
<organism evidence="10 11">
    <name type="scientific">Characodon lateralis</name>
    <dbReference type="NCBI Taxonomy" id="208331"/>
    <lineage>
        <taxon>Eukaryota</taxon>
        <taxon>Metazoa</taxon>
        <taxon>Chordata</taxon>
        <taxon>Craniata</taxon>
        <taxon>Vertebrata</taxon>
        <taxon>Euteleostomi</taxon>
        <taxon>Actinopterygii</taxon>
        <taxon>Neopterygii</taxon>
        <taxon>Teleostei</taxon>
        <taxon>Neoteleostei</taxon>
        <taxon>Acanthomorphata</taxon>
        <taxon>Ovalentaria</taxon>
        <taxon>Atherinomorphae</taxon>
        <taxon>Cyprinodontiformes</taxon>
        <taxon>Goodeidae</taxon>
        <taxon>Characodon</taxon>
    </lineage>
</organism>
<evidence type="ECO:0000256" key="1">
    <source>
        <dbReference type="ARBA" id="ARBA00022723"/>
    </source>
</evidence>
<evidence type="ECO:0008006" key="12">
    <source>
        <dbReference type="Google" id="ProtNLM"/>
    </source>
</evidence>
<dbReference type="InterPro" id="IPR031865">
    <property type="entry name" value="DUF4757"/>
</dbReference>
<feature type="region of interest" description="Disordered" evidence="6">
    <location>
        <begin position="713"/>
        <end position="743"/>
    </location>
</feature>
<evidence type="ECO:0000256" key="5">
    <source>
        <dbReference type="SAM" id="Coils"/>
    </source>
</evidence>
<feature type="compositionally biased region" description="Low complexity" evidence="6">
    <location>
        <begin position="149"/>
        <end position="174"/>
    </location>
</feature>
<evidence type="ECO:0000313" key="11">
    <source>
        <dbReference type="Proteomes" id="UP001352852"/>
    </source>
</evidence>
<dbReference type="InterPro" id="IPR001478">
    <property type="entry name" value="PDZ"/>
</dbReference>
<feature type="chain" id="PRO_5045139392" description="LIM domain only protein 7-like" evidence="7">
    <location>
        <begin position="21"/>
        <end position="927"/>
    </location>
</feature>
<keyword evidence="1 4" id="KW-0479">Metal-binding</keyword>
<proteinExistence type="predicted"/>
<comment type="caution">
    <text evidence="10">The sequence shown here is derived from an EMBL/GenBank/DDBJ whole genome shotgun (WGS) entry which is preliminary data.</text>
</comment>
<keyword evidence="5" id="KW-0175">Coiled coil</keyword>
<evidence type="ECO:0000256" key="2">
    <source>
        <dbReference type="ARBA" id="ARBA00022833"/>
    </source>
</evidence>
<feature type="compositionally biased region" description="Polar residues" evidence="6">
    <location>
        <begin position="178"/>
        <end position="194"/>
    </location>
</feature>
<evidence type="ECO:0000259" key="9">
    <source>
        <dbReference type="PROSITE" id="PS50106"/>
    </source>
</evidence>
<feature type="region of interest" description="Disordered" evidence="6">
    <location>
        <begin position="819"/>
        <end position="841"/>
    </location>
</feature>
<dbReference type="EMBL" id="JAHUTJ010025067">
    <property type="protein sequence ID" value="MED6273612.1"/>
    <property type="molecule type" value="Genomic_DNA"/>
</dbReference>
<evidence type="ECO:0000256" key="6">
    <source>
        <dbReference type="SAM" id="MobiDB-lite"/>
    </source>
</evidence>
<dbReference type="SMART" id="SM00228">
    <property type="entry name" value="PDZ"/>
    <property type="match status" value="1"/>
</dbReference>
<gene>
    <name evidence="10" type="ORF">CHARACLAT_008223</name>
</gene>
<accession>A0ABU7DER1</accession>
<dbReference type="Proteomes" id="UP001352852">
    <property type="component" value="Unassembled WGS sequence"/>
</dbReference>
<feature type="compositionally biased region" description="Polar residues" evidence="6">
    <location>
        <begin position="247"/>
        <end position="270"/>
    </location>
</feature>
<feature type="compositionally biased region" description="Polar residues" evidence="6">
    <location>
        <begin position="502"/>
        <end position="525"/>
    </location>
</feature>
<dbReference type="InterPro" id="IPR036034">
    <property type="entry name" value="PDZ_sf"/>
</dbReference>
<evidence type="ECO:0000256" key="3">
    <source>
        <dbReference type="ARBA" id="ARBA00023038"/>
    </source>
</evidence>
<feature type="region of interest" description="Disordered" evidence="6">
    <location>
        <begin position="129"/>
        <end position="206"/>
    </location>
</feature>
<name>A0ABU7DER1_9TELE</name>